<organism evidence="1 2">
    <name type="scientific">Adiantum capillus-veneris</name>
    <name type="common">Maidenhair fern</name>
    <dbReference type="NCBI Taxonomy" id="13818"/>
    <lineage>
        <taxon>Eukaryota</taxon>
        <taxon>Viridiplantae</taxon>
        <taxon>Streptophyta</taxon>
        <taxon>Embryophyta</taxon>
        <taxon>Tracheophyta</taxon>
        <taxon>Polypodiopsida</taxon>
        <taxon>Polypodiidae</taxon>
        <taxon>Polypodiales</taxon>
        <taxon>Pteridineae</taxon>
        <taxon>Pteridaceae</taxon>
        <taxon>Vittarioideae</taxon>
        <taxon>Adiantum</taxon>
    </lineage>
</organism>
<dbReference type="AlphaFoldDB" id="A0A9D4UNL3"/>
<accession>A0A9D4UNL3</accession>
<name>A0A9D4UNL3_ADICA</name>
<gene>
    <name evidence="1" type="ORF">GOP47_0013203</name>
</gene>
<protein>
    <submittedName>
        <fullName evidence="1">Uncharacterized protein</fullName>
    </submittedName>
</protein>
<evidence type="ECO:0000313" key="2">
    <source>
        <dbReference type="Proteomes" id="UP000886520"/>
    </source>
</evidence>
<reference evidence="1" key="1">
    <citation type="submission" date="2021-01" db="EMBL/GenBank/DDBJ databases">
        <title>Adiantum capillus-veneris genome.</title>
        <authorList>
            <person name="Fang Y."/>
            <person name="Liao Q."/>
        </authorList>
    </citation>
    <scope>NUCLEOTIDE SEQUENCE</scope>
    <source>
        <strain evidence="1">H3</strain>
        <tissue evidence="1">Leaf</tissue>
    </source>
</reference>
<comment type="caution">
    <text evidence="1">The sequence shown here is derived from an EMBL/GenBank/DDBJ whole genome shotgun (WGS) entry which is preliminary data.</text>
</comment>
<dbReference type="EMBL" id="JABFUD020000013">
    <property type="protein sequence ID" value="KAI5070952.1"/>
    <property type="molecule type" value="Genomic_DNA"/>
</dbReference>
<keyword evidence="2" id="KW-1185">Reference proteome</keyword>
<sequence>MRGGRVLNLLNPRFFIRERGKKKMPHPDMERLPREARKVDPRYLPQLPTWLFQVVFNPMYRDASVLPQRTGSKGDPRVYGVKLSQEDFSTPLFPSIPSNEVYFCEGIIIALGKEMEQRHLESAVRRGVVCCVREG</sequence>
<dbReference type="Proteomes" id="UP000886520">
    <property type="component" value="Chromosome 13"/>
</dbReference>
<proteinExistence type="predicted"/>
<evidence type="ECO:0000313" key="1">
    <source>
        <dbReference type="EMBL" id="KAI5070952.1"/>
    </source>
</evidence>